<dbReference type="GO" id="GO:0000774">
    <property type="term" value="F:adenyl-nucleotide exchange factor activity"/>
    <property type="evidence" value="ECO:0007669"/>
    <property type="project" value="InterPro"/>
</dbReference>
<dbReference type="Pfam" id="PF01025">
    <property type="entry name" value="GrpE"/>
    <property type="match status" value="1"/>
</dbReference>
<evidence type="ECO:0000313" key="3">
    <source>
        <dbReference type="EMBL" id="GES02314.1"/>
    </source>
</evidence>
<feature type="region of interest" description="Disordered" evidence="2">
    <location>
        <begin position="88"/>
        <end position="113"/>
    </location>
</feature>
<dbReference type="GO" id="GO:0051087">
    <property type="term" value="F:protein-folding chaperone binding"/>
    <property type="evidence" value="ECO:0007669"/>
    <property type="project" value="InterPro"/>
</dbReference>
<evidence type="ECO:0008006" key="5">
    <source>
        <dbReference type="Google" id="ProtNLM"/>
    </source>
</evidence>
<name>A0A5M3W0R2_9ACTN</name>
<dbReference type="RefSeq" id="WP_155338544.1">
    <property type="nucleotide sequence ID" value="NZ_BAAABN010000002.1"/>
</dbReference>
<sequence>MPTGRPAPSPAQPPLSAGEGLARALAEVAAGGPSPAVAQQIERLLETRPDRAALALACARFRDQLGERSPDLAELLGAALAAAGISEVRPDGEPFDGERHEAVDTAPTDDPDAHDTIAETVRAGYLDGAEVLRVPQVVVYRRDPPS</sequence>
<dbReference type="OrthoDB" id="3701169at2"/>
<dbReference type="AlphaFoldDB" id="A0A5M3W0R2"/>
<feature type="compositionally biased region" description="Basic and acidic residues" evidence="2">
    <location>
        <begin position="88"/>
        <end position="103"/>
    </location>
</feature>
<proteinExistence type="predicted"/>
<organism evidence="3 4">
    <name type="scientific">Acrocarpospora corrugata</name>
    <dbReference type="NCBI Taxonomy" id="35763"/>
    <lineage>
        <taxon>Bacteria</taxon>
        <taxon>Bacillati</taxon>
        <taxon>Actinomycetota</taxon>
        <taxon>Actinomycetes</taxon>
        <taxon>Streptosporangiales</taxon>
        <taxon>Streptosporangiaceae</taxon>
        <taxon>Acrocarpospora</taxon>
    </lineage>
</organism>
<evidence type="ECO:0000256" key="1">
    <source>
        <dbReference type="ARBA" id="ARBA00023186"/>
    </source>
</evidence>
<dbReference type="GO" id="GO:0042803">
    <property type="term" value="F:protein homodimerization activity"/>
    <property type="evidence" value="ECO:0007669"/>
    <property type="project" value="InterPro"/>
</dbReference>
<dbReference type="SUPFAM" id="SSF51064">
    <property type="entry name" value="Head domain of nucleotide exchange factor GrpE"/>
    <property type="match status" value="1"/>
</dbReference>
<dbReference type="GO" id="GO:0006457">
    <property type="term" value="P:protein folding"/>
    <property type="evidence" value="ECO:0007669"/>
    <property type="project" value="InterPro"/>
</dbReference>
<dbReference type="Gene3D" id="2.30.22.10">
    <property type="entry name" value="Head domain of nucleotide exchange factor GrpE"/>
    <property type="match status" value="1"/>
</dbReference>
<dbReference type="InterPro" id="IPR009012">
    <property type="entry name" value="GrpE_head"/>
</dbReference>
<comment type="caution">
    <text evidence="3">The sequence shown here is derived from an EMBL/GenBank/DDBJ whole genome shotgun (WGS) entry which is preliminary data.</text>
</comment>
<keyword evidence="1" id="KW-0143">Chaperone</keyword>
<evidence type="ECO:0000313" key="4">
    <source>
        <dbReference type="Proteomes" id="UP000334990"/>
    </source>
</evidence>
<dbReference type="EMBL" id="BLAD01000057">
    <property type="protein sequence ID" value="GES02314.1"/>
    <property type="molecule type" value="Genomic_DNA"/>
</dbReference>
<dbReference type="InterPro" id="IPR000740">
    <property type="entry name" value="GrpE"/>
</dbReference>
<evidence type="ECO:0000256" key="2">
    <source>
        <dbReference type="SAM" id="MobiDB-lite"/>
    </source>
</evidence>
<reference evidence="3 4" key="1">
    <citation type="submission" date="2019-10" db="EMBL/GenBank/DDBJ databases">
        <title>Whole genome shotgun sequence of Acrocarpospora corrugata NBRC 13972.</title>
        <authorList>
            <person name="Ichikawa N."/>
            <person name="Kimura A."/>
            <person name="Kitahashi Y."/>
            <person name="Komaki H."/>
            <person name="Oguchi A."/>
        </authorList>
    </citation>
    <scope>NUCLEOTIDE SEQUENCE [LARGE SCALE GENOMIC DNA]</scope>
    <source>
        <strain evidence="3 4">NBRC 13972</strain>
    </source>
</reference>
<protein>
    <recommendedName>
        <fullName evidence="5">Nucleotide exchange factor GrpE</fullName>
    </recommendedName>
</protein>
<accession>A0A5M3W0R2</accession>
<keyword evidence="4" id="KW-1185">Reference proteome</keyword>
<gene>
    <name evidence="3" type="ORF">Acor_43800</name>
</gene>
<dbReference type="Proteomes" id="UP000334990">
    <property type="component" value="Unassembled WGS sequence"/>
</dbReference>